<dbReference type="RefSeq" id="WP_126639095.1">
    <property type="nucleotide sequence ID" value="NZ_BIFH01000022.1"/>
</dbReference>
<reference evidence="1 2" key="1">
    <citation type="submission" date="2018-12" db="EMBL/GenBank/DDBJ databases">
        <title>Draft genome sequence of Embleya hyalina NBRC 13850T.</title>
        <authorList>
            <person name="Komaki H."/>
            <person name="Hosoyama A."/>
            <person name="Kimura A."/>
            <person name="Ichikawa N."/>
            <person name="Tamura T."/>
        </authorList>
    </citation>
    <scope>NUCLEOTIDE SEQUENCE [LARGE SCALE GENOMIC DNA]</scope>
    <source>
        <strain evidence="1 2">NBRC 13850</strain>
    </source>
</reference>
<evidence type="ECO:0000313" key="2">
    <source>
        <dbReference type="Proteomes" id="UP000286931"/>
    </source>
</evidence>
<dbReference type="AlphaFoldDB" id="A0A401YR68"/>
<sequence>MLAECRGVAMDGFDTYFKLFVGYQGAPREPTEGAPLIANLAAACRQIAHACERYASHVKDDQGRIHLPPKLFGGDDLKHAVLSDSTPT</sequence>
<dbReference type="EMBL" id="BIFH01000022">
    <property type="protein sequence ID" value="GCD97087.1"/>
    <property type="molecule type" value="Genomic_DNA"/>
</dbReference>
<keyword evidence="2" id="KW-1185">Reference proteome</keyword>
<gene>
    <name evidence="1" type="ORF">EHYA_04774</name>
</gene>
<name>A0A401YR68_9ACTN</name>
<organism evidence="1 2">
    <name type="scientific">Embleya hyalina</name>
    <dbReference type="NCBI Taxonomy" id="516124"/>
    <lineage>
        <taxon>Bacteria</taxon>
        <taxon>Bacillati</taxon>
        <taxon>Actinomycetota</taxon>
        <taxon>Actinomycetes</taxon>
        <taxon>Kitasatosporales</taxon>
        <taxon>Streptomycetaceae</taxon>
        <taxon>Embleya</taxon>
    </lineage>
</organism>
<dbReference type="Proteomes" id="UP000286931">
    <property type="component" value="Unassembled WGS sequence"/>
</dbReference>
<comment type="caution">
    <text evidence="1">The sequence shown here is derived from an EMBL/GenBank/DDBJ whole genome shotgun (WGS) entry which is preliminary data.</text>
</comment>
<protein>
    <submittedName>
        <fullName evidence="1">Uncharacterized protein</fullName>
    </submittedName>
</protein>
<evidence type="ECO:0000313" key="1">
    <source>
        <dbReference type="EMBL" id="GCD97087.1"/>
    </source>
</evidence>
<proteinExistence type="predicted"/>
<dbReference type="OrthoDB" id="4230357at2"/>
<accession>A0A401YR68</accession>